<dbReference type="AlphaFoldDB" id="A0A6J7GAZ6"/>
<evidence type="ECO:0000313" key="1">
    <source>
        <dbReference type="EMBL" id="CAB4903658.1"/>
    </source>
</evidence>
<reference evidence="1" key="1">
    <citation type="submission" date="2020-05" db="EMBL/GenBank/DDBJ databases">
        <authorList>
            <person name="Chiriac C."/>
            <person name="Salcher M."/>
            <person name="Ghai R."/>
            <person name="Kavagutti S V."/>
        </authorList>
    </citation>
    <scope>NUCLEOTIDE SEQUENCE</scope>
</reference>
<name>A0A6J7GAZ6_9ZZZZ</name>
<gene>
    <name evidence="1" type="ORF">UFOPK3592_00588</name>
</gene>
<protein>
    <submittedName>
        <fullName evidence="1">Unannotated protein</fullName>
    </submittedName>
</protein>
<organism evidence="1">
    <name type="scientific">freshwater metagenome</name>
    <dbReference type="NCBI Taxonomy" id="449393"/>
    <lineage>
        <taxon>unclassified sequences</taxon>
        <taxon>metagenomes</taxon>
        <taxon>ecological metagenomes</taxon>
    </lineage>
</organism>
<proteinExistence type="predicted"/>
<accession>A0A6J7GAZ6</accession>
<dbReference type="EMBL" id="CAFBML010000061">
    <property type="protein sequence ID" value="CAB4903658.1"/>
    <property type="molecule type" value="Genomic_DNA"/>
</dbReference>
<sequence length="150" mass="16752">MRKLLFTLLLLLPIVSFSQNCVVVDSVYSTCKAKDLGRRDIRFGIKQIAEDELSNKYCLSDAGESVRVEIYYFGTPKTSLRVLGVEKTEVLTQVGVRLHYKGQKYEGIGESEVEVRAVMIELVEGSLPFNQTVVSSAIKKGIIECISKMP</sequence>